<dbReference type="EMBL" id="CAJNOQ010041106">
    <property type="protein sequence ID" value="CAF1622457.1"/>
    <property type="molecule type" value="Genomic_DNA"/>
</dbReference>
<name>A0A816CIQ8_9BILA</name>
<comment type="caution">
    <text evidence="1">The sequence shown here is derived from an EMBL/GenBank/DDBJ whole genome shotgun (WGS) entry which is preliminary data.</text>
</comment>
<keyword evidence="3" id="KW-1185">Reference proteome</keyword>
<evidence type="ECO:0000313" key="1">
    <source>
        <dbReference type="EMBL" id="CAF1622457.1"/>
    </source>
</evidence>
<dbReference type="Proteomes" id="UP000663829">
    <property type="component" value="Unassembled WGS sequence"/>
</dbReference>
<proteinExistence type="predicted"/>
<accession>A0A816CIQ8</accession>
<dbReference type="Proteomes" id="UP000681722">
    <property type="component" value="Unassembled WGS sequence"/>
</dbReference>
<organism evidence="1 3">
    <name type="scientific">Didymodactylos carnosus</name>
    <dbReference type="NCBI Taxonomy" id="1234261"/>
    <lineage>
        <taxon>Eukaryota</taxon>
        <taxon>Metazoa</taxon>
        <taxon>Spiralia</taxon>
        <taxon>Gnathifera</taxon>
        <taxon>Rotifera</taxon>
        <taxon>Eurotatoria</taxon>
        <taxon>Bdelloidea</taxon>
        <taxon>Philodinida</taxon>
        <taxon>Philodinidae</taxon>
        <taxon>Didymodactylos</taxon>
    </lineage>
</organism>
<dbReference type="AlphaFoldDB" id="A0A816CIQ8"/>
<evidence type="ECO:0000313" key="3">
    <source>
        <dbReference type="Proteomes" id="UP000663829"/>
    </source>
</evidence>
<feature type="non-terminal residue" evidence="1">
    <location>
        <position position="193"/>
    </location>
</feature>
<reference evidence="1" key="1">
    <citation type="submission" date="2021-02" db="EMBL/GenBank/DDBJ databases">
        <authorList>
            <person name="Nowell W R."/>
        </authorList>
    </citation>
    <scope>NUCLEOTIDE SEQUENCE</scope>
</reference>
<protein>
    <submittedName>
        <fullName evidence="1">Uncharacterized protein</fullName>
    </submittedName>
</protein>
<evidence type="ECO:0000313" key="2">
    <source>
        <dbReference type="EMBL" id="CAF4513778.1"/>
    </source>
</evidence>
<gene>
    <name evidence="1" type="ORF">GPM918_LOCUS43819</name>
    <name evidence="2" type="ORF">SRO942_LOCUS45438</name>
</gene>
<sequence>MAENNNQPILFTRLRHRYEEETSSNLSIVLLNVNINYYGLENFGTVQNYIKRFEDRDECVNYITAKEEENTVHLIISEHVGAHLIPLIYELRQITSIYILKQEKLTKDEYSPISPKIQGGFVDKHVLIHQVINDLRIKHKETKYFLMKEVSSQNLTKQSAKFIWYQFFINILLQLKQTNSAKLDMLTTVDRFV</sequence>
<dbReference type="EMBL" id="CAJOBC010108370">
    <property type="protein sequence ID" value="CAF4513778.1"/>
    <property type="molecule type" value="Genomic_DNA"/>
</dbReference>